<evidence type="ECO:0000256" key="4">
    <source>
        <dbReference type="SAM" id="SignalP"/>
    </source>
</evidence>
<reference evidence="5" key="1">
    <citation type="submission" date="2020-02" db="EMBL/GenBank/DDBJ databases">
        <authorList>
            <person name="Meier V. D."/>
        </authorList>
    </citation>
    <scope>NUCLEOTIDE SEQUENCE</scope>
    <source>
        <strain evidence="5">AVDCRST_MAG85</strain>
    </source>
</reference>
<feature type="region of interest" description="Disordered" evidence="3">
    <location>
        <begin position="234"/>
        <end position="305"/>
    </location>
</feature>
<feature type="chain" id="PRO_5026826884" description="DUF3494 domain-containing protein" evidence="4">
    <location>
        <begin position="33"/>
        <end position="393"/>
    </location>
</feature>
<dbReference type="Gene3D" id="2.60.40.10">
    <property type="entry name" value="Immunoglobulins"/>
    <property type="match status" value="1"/>
</dbReference>
<dbReference type="Pfam" id="PF11999">
    <property type="entry name" value="Ice_binding"/>
    <property type="match status" value="1"/>
</dbReference>
<comment type="similarity">
    <text evidence="1">Belongs to the ice-binding protein family.</text>
</comment>
<feature type="signal peptide" evidence="4">
    <location>
        <begin position="1"/>
        <end position="32"/>
    </location>
</feature>
<sequence length="393" mass="38856">MSRPTHLSRAERVGIALLVGLALAAAPTAAQAATIDLATARPFAVLGGSSVTNAGPSVLNGDLGVSPGTSLVGFGPPAVVNGVTHQTDGVADGAQADLTTAYNTAAGEPSDTDLTGQDLGGLTLTPGTYTFASSAQLTGALTLDGLGNPAARFVFQIGSALTTASASAVTLVNSASPCNVFWQIGSSATLGSTTAFQGNLMALQDVSLNSGASVVGRVLAKRDITLIDNRIDQDPCDAVTTTPTGGGTTTGGGGGDGGTATTGGGSGGGGAGVTPAPDGGAQPLSVAGPPLTAVPSGSATLRRTPGAVCTDGFRATVRGSQISRVVFSIDGRRIGSRTGSPFSVSTRARPGRHVVTARVTFRDGTQARTLRLPYRACAAAVRRPRRGPSQFTG</sequence>
<dbReference type="GO" id="GO:0005975">
    <property type="term" value="P:carbohydrate metabolic process"/>
    <property type="evidence" value="ECO:0007669"/>
    <property type="project" value="UniProtKB-ARBA"/>
</dbReference>
<dbReference type="InterPro" id="IPR021884">
    <property type="entry name" value="Ice-bd_prot"/>
</dbReference>
<evidence type="ECO:0000256" key="1">
    <source>
        <dbReference type="ARBA" id="ARBA00005445"/>
    </source>
</evidence>
<protein>
    <recommendedName>
        <fullName evidence="6">DUF3494 domain-containing protein</fullName>
    </recommendedName>
</protein>
<dbReference type="EMBL" id="CADCVT010000475">
    <property type="protein sequence ID" value="CAA9536607.1"/>
    <property type="molecule type" value="Genomic_DNA"/>
</dbReference>
<accession>A0A6J4U1U8</accession>
<proteinExistence type="inferred from homology"/>
<dbReference type="InterPro" id="IPR013783">
    <property type="entry name" value="Ig-like_fold"/>
</dbReference>
<evidence type="ECO:0000313" key="5">
    <source>
        <dbReference type="EMBL" id="CAA9536607.1"/>
    </source>
</evidence>
<evidence type="ECO:0000256" key="2">
    <source>
        <dbReference type="ARBA" id="ARBA00022729"/>
    </source>
</evidence>
<dbReference type="AlphaFoldDB" id="A0A6J4U1U8"/>
<organism evidence="5">
    <name type="scientific">uncultured Solirubrobacteraceae bacterium</name>
    <dbReference type="NCBI Taxonomy" id="1162706"/>
    <lineage>
        <taxon>Bacteria</taxon>
        <taxon>Bacillati</taxon>
        <taxon>Actinomycetota</taxon>
        <taxon>Thermoleophilia</taxon>
        <taxon>Solirubrobacterales</taxon>
        <taxon>Solirubrobacteraceae</taxon>
        <taxon>environmental samples</taxon>
    </lineage>
</organism>
<gene>
    <name evidence="5" type="ORF">AVDCRST_MAG85-4188</name>
</gene>
<evidence type="ECO:0008006" key="6">
    <source>
        <dbReference type="Google" id="ProtNLM"/>
    </source>
</evidence>
<evidence type="ECO:0000256" key="3">
    <source>
        <dbReference type="SAM" id="MobiDB-lite"/>
    </source>
</evidence>
<name>A0A6J4U1U8_9ACTN</name>
<keyword evidence="2 4" id="KW-0732">Signal</keyword>
<feature type="compositionally biased region" description="Gly residues" evidence="3">
    <location>
        <begin position="244"/>
        <end position="272"/>
    </location>
</feature>